<protein>
    <submittedName>
        <fullName evidence="3">19196_t:CDS:1</fullName>
    </submittedName>
</protein>
<organism evidence="3 4">
    <name type="scientific">Racocetra fulgida</name>
    <dbReference type="NCBI Taxonomy" id="60492"/>
    <lineage>
        <taxon>Eukaryota</taxon>
        <taxon>Fungi</taxon>
        <taxon>Fungi incertae sedis</taxon>
        <taxon>Mucoromycota</taxon>
        <taxon>Glomeromycotina</taxon>
        <taxon>Glomeromycetes</taxon>
        <taxon>Diversisporales</taxon>
        <taxon>Gigasporaceae</taxon>
        <taxon>Racocetra</taxon>
    </lineage>
</organism>
<accession>A0A9N9C0G2</accession>
<sequence>MMRSPQPSHHSTMTIPHSPLSPLTPGSPVFPDGLIPPAWVRKHREMLPSVVVGFYDLWHRSMGGSLKEKDESLTSSELLGSIEPIEKEKDGNLALEINEKSLQKGLYEHSLNYYREHGKRVKRKRTRLPSPATAGYIRPSSDYHSSAPAPLSIQGWMFRYDYKMATFAEFRQEIDASIHYYESAYTLLVDFFAPQSAITPGAPGLPVRSKRWVEARILADCINLKLNKHIATFKRLCNTLEIGDDTFEYWSWLSKQYRVFGDVLEIATRSGFIIPDPTTIFHTTSSADYRFGGASNSPMAGAGVNPTMVLQHPGFYYHLAAQCNSVRRKKFLAVEKIIQASGDALKFPSSVIEAERNIDHSTLTIELLTKSYEQFKKQKAGRMTLYLASEIAGTYFEAGKYDMALKLVPSTFVATPTPFQITFITPLDTPPLPLQFTYLRLTFNDANFNHYFTHNSNDESNDTKLQWVNCKECLREEVSGEGYVWVKNVDLTFRKGSTKIFEGLLVPKESGDLQLRFDINASREESMKRKWLQFGENSDGEQAKLDIKVNHSAPALLDEHYPIQLTILNLEPEDIKAILKAELISDSQESEDVVFDSNLNVTNHLKDIDLGVISSNESCVKTIYIIGKKFTNMRTLRLTVLYSTSSLIPLTPTPIQNWIEKSEEFRIPFIAPFSVVFNISPQGEEFGSIRETSSLDRIERHFLVAKITSVGPWDICVSGIDLILLDQANAQTKIEIISSSVELDSESLEQVHVTVEVNDAFVFSGYKQTYFIVSPLSPYYFKANCFPLAPGKVKLPRVKMLKSGDNDAAEQEISITAPGFKEPVEDEWYMVFIKPKKEINK</sequence>
<dbReference type="Pfam" id="PF11817">
    <property type="entry name" value="Foie-gras_1"/>
    <property type="match status" value="1"/>
</dbReference>
<name>A0A9N9C0G2_9GLOM</name>
<reference evidence="3" key="1">
    <citation type="submission" date="2021-06" db="EMBL/GenBank/DDBJ databases">
        <authorList>
            <person name="Kallberg Y."/>
            <person name="Tangrot J."/>
            <person name="Rosling A."/>
        </authorList>
    </citation>
    <scope>NUCLEOTIDE SEQUENCE</scope>
    <source>
        <strain evidence="3">IN212</strain>
    </source>
</reference>
<feature type="region of interest" description="Disordered" evidence="1">
    <location>
        <begin position="1"/>
        <end position="23"/>
    </location>
</feature>
<gene>
    <name evidence="3" type="ORF">RFULGI_LOCUS5899</name>
</gene>
<dbReference type="EMBL" id="CAJVPZ010007124">
    <property type="protein sequence ID" value="CAG8582245.1"/>
    <property type="molecule type" value="Genomic_DNA"/>
</dbReference>
<feature type="compositionally biased region" description="Polar residues" evidence="1">
    <location>
        <begin position="1"/>
        <end position="15"/>
    </location>
</feature>
<dbReference type="PANTHER" id="PTHR14374:SF0">
    <property type="entry name" value="TRAFFICKING PROTEIN PARTICLE COMPLEX SUBUNIT 11"/>
    <property type="match status" value="1"/>
</dbReference>
<feature type="domain" description="Trafficking protein particle complex subunit 11" evidence="2">
    <location>
        <begin position="226"/>
        <end position="407"/>
    </location>
</feature>
<evidence type="ECO:0000256" key="1">
    <source>
        <dbReference type="SAM" id="MobiDB-lite"/>
    </source>
</evidence>
<dbReference type="AlphaFoldDB" id="A0A9N9C0G2"/>
<dbReference type="PANTHER" id="PTHR14374">
    <property type="entry name" value="FOIE GRAS"/>
    <property type="match status" value="1"/>
</dbReference>
<proteinExistence type="predicted"/>
<evidence type="ECO:0000259" key="2">
    <source>
        <dbReference type="Pfam" id="PF11817"/>
    </source>
</evidence>
<evidence type="ECO:0000313" key="4">
    <source>
        <dbReference type="Proteomes" id="UP000789396"/>
    </source>
</evidence>
<dbReference type="OrthoDB" id="6278596at2759"/>
<keyword evidence="4" id="KW-1185">Reference proteome</keyword>
<evidence type="ECO:0000313" key="3">
    <source>
        <dbReference type="EMBL" id="CAG8582245.1"/>
    </source>
</evidence>
<dbReference type="InterPro" id="IPR021773">
    <property type="entry name" value="TPC11"/>
</dbReference>
<comment type="caution">
    <text evidence="3">The sequence shown here is derived from an EMBL/GenBank/DDBJ whole genome shotgun (WGS) entry which is preliminary data.</text>
</comment>
<dbReference type="Proteomes" id="UP000789396">
    <property type="component" value="Unassembled WGS sequence"/>
</dbReference>